<sequence>MKSGIKDTKVAFIYHCYNHYMVPIGYEESSEMQSQIYEKDIEKTNTWFLIGDNSRLQEPVECVKFSDIEKDLKQEGPKFFNIRHPERGIQKKEGGKSRGNVDCILKFTCDSTQVNIRPEKRTNFDKTRKQSFELVWAEKQPETISTASSRNNLSNTVPLCDRSSSNLRFGLSSPTNHYSPQTQQSSLQLLFDVSDQSYRHSVTDSSIRTSLTPSIFDGSNVQDNRISHLPLNRPRSAPLVNNSSTTTQTTQQTSPEVSLRRRRSQSLNSSSNTSTTIVDSSLSYNTVSLHQHRTYTTPSRTLSRAGSGYSSPRGTTTSNSSTQLSIGSLSESGRSNSLNNSSNSLSSINSILNDGSFDDSIFNSNGLSNDYDPNLRNSGQSDNLTFIDDFLTSTHSHTTLFDEEQENSNTCEDTIPPSRVPNSFNLDGVLVGGKGDAFDTLLMSELLPNSQPINNHLTVSETPNPVSYNRRTRSSNSSPVKRINTNSTPNSNILNFSPHNKTSNSVVISRRQTYNSNKGTPEPAFSMLIHPNNTVLTKNGINLKTNKKIALPKSNRTIPEKPIRVLDAPGLKNDFYLNLLDWGESDLLAVVLNTNVFLWNANNHSVSSLLTTPENNTITSVSWMKTDPYVLATGNEEGFVSIYDVQKEKKIRDVHRHTDRVGRLVWNGYSLTSGSRDNQIIISDIRSKKSIIQLSGHSQEICGLKWNNTGKQLASGGNDNNLFVWEPQHNNRYPMWKFNDGHNSAIKALSWSPYDSNILVSGGGVSDRCLKFWDTSNGQVLSTKKTSSQICNIYWSKFTNEIVTTHGLMSQNHITIWSSYPELNPVSTLYGHTERVLYLTASPDGSQIVTGSGDETIRFWSIFPSKEKQNQDILSRVSLNIR</sequence>
<dbReference type="EMBL" id="GG738879">
    <property type="protein sequence ID" value="EFC42486.1"/>
    <property type="molecule type" value="Genomic_DNA"/>
</dbReference>
<dbReference type="PANTHER" id="PTHR19918">
    <property type="entry name" value="CELL DIVISION CYCLE 20 CDC20 FIZZY -RELATED"/>
    <property type="match status" value="1"/>
</dbReference>
<dbReference type="GO" id="GO:0031145">
    <property type="term" value="P:anaphase-promoting complex-dependent catabolic process"/>
    <property type="evidence" value="ECO:0007669"/>
    <property type="project" value="TreeGrafter"/>
</dbReference>
<accession>D2VL61</accession>
<gene>
    <name evidence="8" type="ORF">NAEGRDRAFT_58572</name>
</gene>
<feature type="region of interest" description="Disordered" evidence="6">
    <location>
        <begin position="210"/>
        <end position="276"/>
    </location>
</feature>
<proteinExistence type="inferred from homology"/>
<dbReference type="GO" id="GO:0010997">
    <property type="term" value="F:anaphase-promoting complex binding"/>
    <property type="evidence" value="ECO:0007669"/>
    <property type="project" value="InterPro"/>
</dbReference>
<reference evidence="8 9" key="1">
    <citation type="journal article" date="2010" name="Cell">
        <title>The genome of Naegleria gruberi illuminates early eukaryotic versatility.</title>
        <authorList>
            <person name="Fritz-Laylin L.K."/>
            <person name="Prochnik S.E."/>
            <person name="Ginger M.L."/>
            <person name="Dacks J.B."/>
            <person name="Carpenter M.L."/>
            <person name="Field M.C."/>
            <person name="Kuo A."/>
            <person name="Paredez A."/>
            <person name="Chapman J."/>
            <person name="Pham J."/>
            <person name="Shu S."/>
            <person name="Neupane R."/>
            <person name="Cipriano M."/>
            <person name="Mancuso J."/>
            <person name="Tu H."/>
            <person name="Salamov A."/>
            <person name="Lindquist E."/>
            <person name="Shapiro H."/>
            <person name="Lucas S."/>
            <person name="Grigoriev I.V."/>
            <person name="Cande W.Z."/>
            <person name="Fulton C."/>
            <person name="Rokhsar D.S."/>
            <person name="Dawson S.C."/>
        </authorList>
    </citation>
    <scope>NUCLEOTIDE SEQUENCE [LARGE SCALE GENOMIC DNA]</scope>
    <source>
        <strain evidence="8 9">NEG-M</strain>
    </source>
</reference>
<dbReference type="InterPro" id="IPR036322">
    <property type="entry name" value="WD40_repeat_dom_sf"/>
</dbReference>
<evidence type="ECO:0000256" key="2">
    <source>
        <dbReference type="ARBA" id="ARBA00022574"/>
    </source>
</evidence>
<protein>
    <submittedName>
        <fullName evidence="8">Cell cycle switch protein</fullName>
    </submittedName>
</protein>
<evidence type="ECO:0000256" key="3">
    <source>
        <dbReference type="ARBA" id="ARBA00022737"/>
    </source>
</evidence>
<dbReference type="GO" id="GO:0005680">
    <property type="term" value="C:anaphase-promoting complex"/>
    <property type="evidence" value="ECO:0007669"/>
    <property type="project" value="TreeGrafter"/>
</dbReference>
<feature type="compositionally biased region" description="Polar residues" evidence="6">
    <location>
        <begin position="291"/>
        <end position="323"/>
    </location>
</feature>
<dbReference type="RefSeq" id="XP_002675230.1">
    <property type="nucleotide sequence ID" value="XM_002675184.1"/>
</dbReference>
<dbReference type="SMART" id="SM00320">
    <property type="entry name" value="WD40"/>
    <property type="match status" value="5"/>
</dbReference>
<dbReference type="SUPFAM" id="SSF50978">
    <property type="entry name" value="WD40 repeat-like"/>
    <property type="match status" value="1"/>
</dbReference>
<evidence type="ECO:0000256" key="6">
    <source>
        <dbReference type="SAM" id="MobiDB-lite"/>
    </source>
</evidence>
<evidence type="ECO:0000256" key="5">
    <source>
        <dbReference type="PROSITE-ProRule" id="PRU00221"/>
    </source>
</evidence>
<dbReference type="Gene3D" id="2.130.10.10">
    <property type="entry name" value="YVTN repeat-like/Quinoprotein amine dehydrogenase"/>
    <property type="match status" value="1"/>
</dbReference>
<dbReference type="InterPro" id="IPR033010">
    <property type="entry name" value="Cdc20/Fizzy"/>
</dbReference>
<comment type="similarity">
    <text evidence="1">Belongs to the WD repeat CDC20/Fizzy family.</text>
</comment>
<feature type="domain" description="CDC20/Fizzy WD40" evidence="7">
    <location>
        <begin position="566"/>
        <end position="860"/>
    </location>
</feature>
<keyword evidence="9" id="KW-1185">Reference proteome</keyword>
<dbReference type="InterPro" id="IPR001680">
    <property type="entry name" value="WD40_rpt"/>
</dbReference>
<dbReference type="InterPro" id="IPR056150">
    <property type="entry name" value="WD40_CDC20-Fz"/>
</dbReference>
<evidence type="ECO:0000256" key="1">
    <source>
        <dbReference type="ARBA" id="ARBA00006445"/>
    </source>
</evidence>
<dbReference type="GO" id="GO:1990757">
    <property type="term" value="F:ubiquitin ligase activator activity"/>
    <property type="evidence" value="ECO:0007669"/>
    <property type="project" value="TreeGrafter"/>
</dbReference>
<dbReference type="Proteomes" id="UP000006671">
    <property type="component" value="Unassembled WGS sequence"/>
</dbReference>
<evidence type="ECO:0000259" key="7">
    <source>
        <dbReference type="Pfam" id="PF24807"/>
    </source>
</evidence>
<evidence type="ECO:0000256" key="4">
    <source>
        <dbReference type="ARBA" id="ARBA00023306"/>
    </source>
</evidence>
<feature type="repeat" description="WD" evidence="5">
    <location>
        <begin position="829"/>
        <end position="862"/>
    </location>
</feature>
<dbReference type="KEGG" id="ngr:NAEGRDRAFT_58572"/>
<organism evidence="9">
    <name type="scientific">Naegleria gruberi</name>
    <name type="common">Amoeba</name>
    <dbReference type="NCBI Taxonomy" id="5762"/>
    <lineage>
        <taxon>Eukaryota</taxon>
        <taxon>Discoba</taxon>
        <taxon>Heterolobosea</taxon>
        <taxon>Tetramitia</taxon>
        <taxon>Eutetramitia</taxon>
        <taxon>Vahlkampfiidae</taxon>
        <taxon>Naegleria</taxon>
    </lineage>
</organism>
<dbReference type="OrthoDB" id="10263272at2759"/>
<dbReference type="PROSITE" id="PS50294">
    <property type="entry name" value="WD_REPEATS_REGION"/>
    <property type="match status" value="2"/>
</dbReference>
<feature type="compositionally biased region" description="Polar residues" evidence="6">
    <location>
        <begin position="483"/>
        <end position="505"/>
    </location>
</feature>
<dbReference type="PANTHER" id="PTHR19918:SF1">
    <property type="entry name" value="FIZZY-RELATED PROTEIN HOMOLOG"/>
    <property type="match status" value="1"/>
</dbReference>
<keyword evidence="2 5" id="KW-0853">WD repeat</keyword>
<keyword evidence="3" id="KW-0677">Repeat</keyword>
<dbReference type="VEuPathDB" id="AmoebaDB:NAEGRDRAFT_58572"/>
<evidence type="ECO:0000313" key="9">
    <source>
        <dbReference type="Proteomes" id="UP000006671"/>
    </source>
</evidence>
<feature type="compositionally biased region" description="Low complexity" evidence="6">
    <location>
        <begin position="243"/>
        <end position="254"/>
    </location>
</feature>
<feature type="compositionally biased region" description="Low complexity" evidence="6">
    <location>
        <begin position="265"/>
        <end position="276"/>
    </location>
</feature>
<dbReference type="GO" id="GO:1905786">
    <property type="term" value="P:positive regulation of anaphase-promoting complex-dependent catabolic process"/>
    <property type="evidence" value="ECO:0007669"/>
    <property type="project" value="TreeGrafter"/>
</dbReference>
<dbReference type="PROSITE" id="PS50082">
    <property type="entry name" value="WD_REPEATS_2"/>
    <property type="match status" value="2"/>
</dbReference>
<feature type="region of interest" description="Disordered" evidence="6">
    <location>
        <begin position="454"/>
        <end position="505"/>
    </location>
</feature>
<feature type="compositionally biased region" description="Low complexity" evidence="6">
    <location>
        <begin position="324"/>
        <end position="343"/>
    </location>
</feature>
<dbReference type="AlphaFoldDB" id="D2VL61"/>
<feature type="compositionally biased region" description="Polar residues" evidence="6">
    <location>
        <begin position="210"/>
        <end position="224"/>
    </location>
</feature>
<dbReference type="STRING" id="5762.D2VL61"/>
<dbReference type="InterPro" id="IPR015943">
    <property type="entry name" value="WD40/YVTN_repeat-like_dom_sf"/>
</dbReference>
<keyword evidence="4" id="KW-0131">Cell cycle</keyword>
<dbReference type="InParanoid" id="D2VL61"/>
<feature type="repeat" description="WD" evidence="5">
    <location>
        <begin position="694"/>
        <end position="726"/>
    </location>
</feature>
<dbReference type="Pfam" id="PF24807">
    <property type="entry name" value="WD40_CDC20-Fz"/>
    <property type="match status" value="1"/>
</dbReference>
<dbReference type="OMA" id="HITIWSS"/>
<feature type="compositionally biased region" description="Polar residues" evidence="6">
    <location>
        <begin position="454"/>
        <end position="466"/>
    </location>
</feature>
<evidence type="ECO:0000313" key="8">
    <source>
        <dbReference type="EMBL" id="EFC42486.1"/>
    </source>
</evidence>
<dbReference type="GeneID" id="8863122"/>
<name>D2VL61_NAEGR</name>
<feature type="region of interest" description="Disordered" evidence="6">
    <location>
        <begin position="291"/>
        <end position="343"/>
    </location>
</feature>
<dbReference type="eggNOG" id="KOG0305">
    <property type="taxonomic scope" value="Eukaryota"/>
</dbReference>